<dbReference type="InterPro" id="IPR003593">
    <property type="entry name" value="AAA+_ATPase"/>
</dbReference>
<dbReference type="PaxDb" id="55529-EKX33012"/>
<dbReference type="OMA" id="NTNICVL"/>
<dbReference type="KEGG" id="gtt:GUITHDRAFT_44749"/>
<dbReference type="eggNOG" id="KOG0738">
    <property type="taxonomic scope" value="Eukaryota"/>
</dbReference>
<keyword evidence="9" id="KW-1185">Reference proteome</keyword>
<dbReference type="Pfam" id="PF17862">
    <property type="entry name" value="AAA_lid_3"/>
    <property type="match status" value="1"/>
</dbReference>
<dbReference type="SUPFAM" id="SSF52540">
    <property type="entry name" value="P-loop containing nucleoside triphosphate hydrolases"/>
    <property type="match status" value="1"/>
</dbReference>
<protein>
    <recommendedName>
        <fullName evidence="6">AAA+ ATPase domain-containing protein</fullName>
    </recommendedName>
</protein>
<evidence type="ECO:0000259" key="6">
    <source>
        <dbReference type="SMART" id="SM00382"/>
    </source>
</evidence>
<dbReference type="InterPro" id="IPR041569">
    <property type="entry name" value="AAA_lid_3"/>
</dbReference>
<evidence type="ECO:0000313" key="7">
    <source>
        <dbReference type="EMBL" id="EKX33012.1"/>
    </source>
</evidence>
<dbReference type="GO" id="GO:0009507">
    <property type="term" value="C:chloroplast"/>
    <property type="evidence" value="ECO:0007669"/>
    <property type="project" value="UniProtKB-SubCell"/>
</dbReference>
<evidence type="ECO:0000256" key="3">
    <source>
        <dbReference type="ARBA" id="ARBA00022840"/>
    </source>
</evidence>
<dbReference type="Gene3D" id="1.10.8.60">
    <property type="match status" value="1"/>
</dbReference>
<dbReference type="PANTHER" id="PTHR23074:SF83">
    <property type="entry name" value="VACUOLAR PROTEIN SORTING-ASSOCIATED PROTEIN 4A"/>
    <property type="match status" value="1"/>
</dbReference>
<proteinExistence type="inferred from homology"/>
<dbReference type="InterPro" id="IPR003960">
    <property type="entry name" value="ATPase_AAA_CS"/>
</dbReference>
<dbReference type="Gene3D" id="3.40.50.300">
    <property type="entry name" value="P-loop containing nucleotide triphosphate hydrolases"/>
    <property type="match status" value="1"/>
</dbReference>
<accession>L1IA78</accession>
<dbReference type="RefSeq" id="XP_005819992.1">
    <property type="nucleotide sequence ID" value="XM_005819935.1"/>
</dbReference>
<evidence type="ECO:0000256" key="4">
    <source>
        <dbReference type="ARBA" id="ARBA00023054"/>
    </source>
</evidence>
<dbReference type="PANTHER" id="PTHR23074">
    <property type="entry name" value="AAA DOMAIN-CONTAINING"/>
    <property type="match status" value="1"/>
</dbReference>
<dbReference type="GO" id="GO:0005524">
    <property type="term" value="F:ATP binding"/>
    <property type="evidence" value="ECO:0007669"/>
    <property type="project" value="UniProtKB-KW"/>
</dbReference>
<evidence type="ECO:0000256" key="2">
    <source>
        <dbReference type="ARBA" id="ARBA00022741"/>
    </source>
</evidence>
<reference evidence="8" key="3">
    <citation type="submission" date="2015-06" db="UniProtKB">
        <authorList>
            <consortium name="EnsemblProtists"/>
        </authorList>
    </citation>
    <scope>IDENTIFICATION</scope>
</reference>
<reference evidence="7 9" key="1">
    <citation type="journal article" date="2012" name="Nature">
        <title>Algal genomes reveal evolutionary mosaicism and the fate of nucleomorphs.</title>
        <authorList>
            <consortium name="DOE Joint Genome Institute"/>
            <person name="Curtis B.A."/>
            <person name="Tanifuji G."/>
            <person name="Burki F."/>
            <person name="Gruber A."/>
            <person name="Irimia M."/>
            <person name="Maruyama S."/>
            <person name="Arias M.C."/>
            <person name="Ball S.G."/>
            <person name="Gile G.H."/>
            <person name="Hirakawa Y."/>
            <person name="Hopkins J.F."/>
            <person name="Kuo A."/>
            <person name="Rensing S.A."/>
            <person name="Schmutz J."/>
            <person name="Symeonidi A."/>
            <person name="Elias M."/>
            <person name="Eveleigh R.J."/>
            <person name="Herman E.K."/>
            <person name="Klute M.J."/>
            <person name="Nakayama T."/>
            <person name="Obornik M."/>
            <person name="Reyes-Prieto A."/>
            <person name="Armbrust E.V."/>
            <person name="Aves S.J."/>
            <person name="Beiko R.G."/>
            <person name="Coutinho P."/>
            <person name="Dacks J.B."/>
            <person name="Durnford D.G."/>
            <person name="Fast N.M."/>
            <person name="Green B.R."/>
            <person name="Grisdale C.J."/>
            <person name="Hempel F."/>
            <person name="Henrissat B."/>
            <person name="Hoppner M.P."/>
            <person name="Ishida K."/>
            <person name="Kim E."/>
            <person name="Koreny L."/>
            <person name="Kroth P.G."/>
            <person name="Liu Y."/>
            <person name="Malik S.B."/>
            <person name="Maier U.G."/>
            <person name="McRose D."/>
            <person name="Mock T."/>
            <person name="Neilson J.A."/>
            <person name="Onodera N.T."/>
            <person name="Poole A.M."/>
            <person name="Pritham E.J."/>
            <person name="Richards T.A."/>
            <person name="Rocap G."/>
            <person name="Roy S.W."/>
            <person name="Sarai C."/>
            <person name="Schaack S."/>
            <person name="Shirato S."/>
            <person name="Slamovits C.H."/>
            <person name="Spencer D.F."/>
            <person name="Suzuki S."/>
            <person name="Worden A.Z."/>
            <person name="Zauner S."/>
            <person name="Barry K."/>
            <person name="Bell C."/>
            <person name="Bharti A.K."/>
            <person name="Crow J.A."/>
            <person name="Grimwood J."/>
            <person name="Kramer R."/>
            <person name="Lindquist E."/>
            <person name="Lucas S."/>
            <person name="Salamov A."/>
            <person name="McFadden G.I."/>
            <person name="Lane C.E."/>
            <person name="Keeling P.J."/>
            <person name="Gray M.W."/>
            <person name="Grigoriev I.V."/>
            <person name="Archibald J.M."/>
        </authorList>
    </citation>
    <scope>NUCLEOTIDE SEQUENCE</scope>
    <source>
        <strain evidence="7 9">CCMP2712</strain>
    </source>
</reference>
<evidence type="ECO:0000256" key="5">
    <source>
        <dbReference type="RuleBase" id="RU003651"/>
    </source>
</evidence>
<dbReference type="InterPro" id="IPR050304">
    <property type="entry name" value="MT-severing_AAA_ATPase"/>
</dbReference>
<name>L1IA78_GUITC</name>
<dbReference type="EnsemblProtists" id="EKX33012">
    <property type="protein sequence ID" value="EKX33012"/>
    <property type="gene ID" value="GUITHDRAFT_44749"/>
</dbReference>
<dbReference type="GO" id="GO:0016887">
    <property type="term" value="F:ATP hydrolysis activity"/>
    <property type="evidence" value="ECO:0007669"/>
    <property type="project" value="InterPro"/>
</dbReference>
<feature type="non-terminal residue" evidence="7">
    <location>
        <position position="225"/>
    </location>
</feature>
<dbReference type="Pfam" id="PF00004">
    <property type="entry name" value="AAA"/>
    <property type="match status" value="1"/>
</dbReference>
<keyword evidence="4" id="KW-0175">Coiled coil</keyword>
<evidence type="ECO:0000313" key="8">
    <source>
        <dbReference type="EnsemblProtists" id="EKX33012"/>
    </source>
</evidence>
<organism evidence="7">
    <name type="scientific">Guillardia theta (strain CCMP2712)</name>
    <name type="common">Cryptophyte</name>
    <dbReference type="NCBI Taxonomy" id="905079"/>
    <lineage>
        <taxon>Eukaryota</taxon>
        <taxon>Cryptophyceae</taxon>
        <taxon>Pyrenomonadales</taxon>
        <taxon>Geminigeraceae</taxon>
        <taxon>Guillardia</taxon>
    </lineage>
</organism>
<dbReference type="GeneID" id="17289749"/>
<comment type="subcellular location">
    <subcellularLocation>
        <location evidence="1">Plastid</location>
        <location evidence="1">Chloroplast</location>
    </subcellularLocation>
</comment>
<keyword evidence="3 5" id="KW-0067">ATP-binding</keyword>
<dbReference type="STRING" id="905079.L1IA78"/>
<dbReference type="EMBL" id="JH993160">
    <property type="protein sequence ID" value="EKX33012.1"/>
    <property type="molecule type" value="Genomic_DNA"/>
</dbReference>
<dbReference type="InterPro" id="IPR003959">
    <property type="entry name" value="ATPase_AAA_core"/>
</dbReference>
<keyword evidence="2 5" id="KW-0547">Nucleotide-binding</keyword>
<evidence type="ECO:0000313" key="9">
    <source>
        <dbReference type="Proteomes" id="UP000011087"/>
    </source>
</evidence>
<gene>
    <name evidence="7" type="ORF">GUITHDRAFT_44749</name>
</gene>
<evidence type="ECO:0000256" key="1">
    <source>
        <dbReference type="ARBA" id="ARBA00004229"/>
    </source>
</evidence>
<dbReference type="SMART" id="SM00382">
    <property type="entry name" value="AAA"/>
    <property type="match status" value="1"/>
</dbReference>
<feature type="non-terminal residue" evidence="7">
    <location>
        <position position="1"/>
    </location>
</feature>
<dbReference type="InterPro" id="IPR027417">
    <property type="entry name" value="P-loop_NTPase"/>
</dbReference>
<dbReference type="Proteomes" id="UP000011087">
    <property type="component" value="Unassembled WGS sequence"/>
</dbReference>
<feature type="domain" description="AAA+ ATPase" evidence="6">
    <location>
        <begin position="43"/>
        <end position="178"/>
    </location>
</feature>
<dbReference type="PROSITE" id="PS00674">
    <property type="entry name" value="AAA"/>
    <property type="match status" value="1"/>
</dbReference>
<comment type="similarity">
    <text evidence="5">Belongs to the AAA ATPase family.</text>
</comment>
<dbReference type="AlphaFoldDB" id="L1IA78"/>
<reference evidence="9" key="2">
    <citation type="submission" date="2012-11" db="EMBL/GenBank/DDBJ databases">
        <authorList>
            <person name="Kuo A."/>
            <person name="Curtis B.A."/>
            <person name="Tanifuji G."/>
            <person name="Burki F."/>
            <person name="Gruber A."/>
            <person name="Irimia M."/>
            <person name="Maruyama S."/>
            <person name="Arias M.C."/>
            <person name="Ball S.G."/>
            <person name="Gile G.H."/>
            <person name="Hirakawa Y."/>
            <person name="Hopkins J.F."/>
            <person name="Rensing S.A."/>
            <person name="Schmutz J."/>
            <person name="Symeonidi A."/>
            <person name="Elias M."/>
            <person name="Eveleigh R.J."/>
            <person name="Herman E.K."/>
            <person name="Klute M.J."/>
            <person name="Nakayama T."/>
            <person name="Obornik M."/>
            <person name="Reyes-Prieto A."/>
            <person name="Armbrust E.V."/>
            <person name="Aves S.J."/>
            <person name="Beiko R.G."/>
            <person name="Coutinho P."/>
            <person name="Dacks J.B."/>
            <person name="Durnford D.G."/>
            <person name="Fast N.M."/>
            <person name="Green B.R."/>
            <person name="Grisdale C."/>
            <person name="Hempe F."/>
            <person name="Henrissat B."/>
            <person name="Hoppner M.P."/>
            <person name="Ishida K.-I."/>
            <person name="Kim E."/>
            <person name="Koreny L."/>
            <person name="Kroth P.G."/>
            <person name="Liu Y."/>
            <person name="Malik S.-B."/>
            <person name="Maier U.G."/>
            <person name="McRose D."/>
            <person name="Mock T."/>
            <person name="Neilson J.A."/>
            <person name="Onodera N.T."/>
            <person name="Poole A.M."/>
            <person name="Pritham E.J."/>
            <person name="Richards T.A."/>
            <person name="Rocap G."/>
            <person name="Roy S.W."/>
            <person name="Sarai C."/>
            <person name="Schaack S."/>
            <person name="Shirato S."/>
            <person name="Slamovits C.H."/>
            <person name="Spencer D.F."/>
            <person name="Suzuki S."/>
            <person name="Worden A.Z."/>
            <person name="Zauner S."/>
            <person name="Barry K."/>
            <person name="Bell C."/>
            <person name="Bharti A.K."/>
            <person name="Crow J.A."/>
            <person name="Grimwood J."/>
            <person name="Kramer R."/>
            <person name="Lindquist E."/>
            <person name="Lucas S."/>
            <person name="Salamov A."/>
            <person name="McFadden G.I."/>
            <person name="Lane C.E."/>
            <person name="Keeling P.J."/>
            <person name="Gray M.W."/>
            <person name="Grigoriev I.V."/>
            <person name="Archibald J.M."/>
        </authorList>
    </citation>
    <scope>NUCLEOTIDE SEQUENCE</scope>
    <source>
        <strain evidence="9">CCMP2712</strain>
    </source>
</reference>
<dbReference type="OrthoDB" id="5334845at2759"/>
<dbReference type="HOGENOM" id="CLU_000688_21_3_1"/>
<sequence length="225" mass="25075">IIDQSALPSFAQVASLEAAKQLLKESIILPSKYPELFKAMRQPWKGILLFGPPGTGKTELAKAVAKESNANFMSLSPSNVLSKYIGESERLLKRIFQFAKNQSPTVLFFDEIDALGISRNGAESDHSLRRLMAELLLQFNTLTTADRVMVLAATNRIQDIDPALLRRFERKIQIGLMNQVDRLRLLHLKMGDTPIASDVDLQWVAQSTEGFSGAELELLCREASM</sequence>
<dbReference type="FunFam" id="3.40.50.300:FF:001025">
    <property type="entry name" value="ATPase family, AAA domain-containing 2B"/>
    <property type="match status" value="1"/>
</dbReference>